<name>A0AAV4RIW8_CAEEX</name>
<reference evidence="1 2" key="1">
    <citation type="submission" date="2021-06" db="EMBL/GenBank/DDBJ databases">
        <title>Caerostris extrusa draft genome.</title>
        <authorList>
            <person name="Kono N."/>
            <person name="Arakawa K."/>
        </authorList>
    </citation>
    <scope>NUCLEOTIDE SEQUENCE [LARGE SCALE GENOMIC DNA]</scope>
</reference>
<sequence length="112" mass="12510">MIPGLINNRMQMDRWLLNGESAINHKPLHHHPSLRSILGHLRIKISQQQQPLPSIASSVTIPSRRKADDFSVGVGVEDLKGVQWNAIDFALMPLYEHDYLSPGEAPGTIVKI</sequence>
<protein>
    <submittedName>
        <fullName evidence="1">Uncharacterized protein</fullName>
    </submittedName>
</protein>
<gene>
    <name evidence="1" type="ORF">CEXT_456841</name>
</gene>
<dbReference type="AlphaFoldDB" id="A0AAV4RIW8"/>
<evidence type="ECO:0000313" key="1">
    <source>
        <dbReference type="EMBL" id="GIY21645.1"/>
    </source>
</evidence>
<accession>A0AAV4RIW8</accession>
<proteinExistence type="predicted"/>
<keyword evidence="2" id="KW-1185">Reference proteome</keyword>
<organism evidence="1 2">
    <name type="scientific">Caerostris extrusa</name>
    <name type="common">Bark spider</name>
    <name type="synonym">Caerostris bankana</name>
    <dbReference type="NCBI Taxonomy" id="172846"/>
    <lineage>
        <taxon>Eukaryota</taxon>
        <taxon>Metazoa</taxon>
        <taxon>Ecdysozoa</taxon>
        <taxon>Arthropoda</taxon>
        <taxon>Chelicerata</taxon>
        <taxon>Arachnida</taxon>
        <taxon>Araneae</taxon>
        <taxon>Araneomorphae</taxon>
        <taxon>Entelegynae</taxon>
        <taxon>Araneoidea</taxon>
        <taxon>Araneidae</taxon>
        <taxon>Caerostris</taxon>
    </lineage>
</organism>
<evidence type="ECO:0000313" key="2">
    <source>
        <dbReference type="Proteomes" id="UP001054945"/>
    </source>
</evidence>
<dbReference type="Proteomes" id="UP001054945">
    <property type="component" value="Unassembled WGS sequence"/>
</dbReference>
<dbReference type="EMBL" id="BPLR01008043">
    <property type="protein sequence ID" value="GIY21645.1"/>
    <property type="molecule type" value="Genomic_DNA"/>
</dbReference>
<comment type="caution">
    <text evidence="1">The sequence shown here is derived from an EMBL/GenBank/DDBJ whole genome shotgun (WGS) entry which is preliminary data.</text>
</comment>